<name>A0A7W7QYK4_KITKI</name>
<proteinExistence type="predicted"/>
<dbReference type="AlphaFoldDB" id="A0A7W7QYK4"/>
<sequence>MCPPAYHEELTKRLTAMQEQAVHMAARKLRDAGHAEAASLIDPVSAEEQP</sequence>
<keyword evidence="2" id="KW-1185">Reference proteome</keyword>
<comment type="caution">
    <text evidence="1">The sequence shown here is derived from an EMBL/GenBank/DDBJ whole genome shotgun (WGS) entry which is preliminary data.</text>
</comment>
<evidence type="ECO:0000313" key="1">
    <source>
        <dbReference type="EMBL" id="MBB4922187.1"/>
    </source>
</evidence>
<organism evidence="1 2">
    <name type="scientific">Kitasatospora kifunensis</name>
    <name type="common">Streptomyces kifunensis</name>
    <dbReference type="NCBI Taxonomy" id="58351"/>
    <lineage>
        <taxon>Bacteria</taxon>
        <taxon>Bacillati</taxon>
        <taxon>Actinomycetota</taxon>
        <taxon>Actinomycetes</taxon>
        <taxon>Kitasatosporales</taxon>
        <taxon>Streptomycetaceae</taxon>
        <taxon>Kitasatospora</taxon>
    </lineage>
</organism>
<accession>A0A7W7QYK4</accession>
<evidence type="ECO:0000313" key="2">
    <source>
        <dbReference type="Proteomes" id="UP000540506"/>
    </source>
</evidence>
<protein>
    <submittedName>
        <fullName evidence="1">Uncharacterized protein</fullName>
    </submittedName>
</protein>
<dbReference type="EMBL" id="JACHJV010000001">
    <property type="protein sequence ID" value="MBB4922187.1"/>
    <property type="molecule type" value="Genomic_DNA"/>
</dbReference>
<reference evidence="1 2" key="1">
    <citation type="submission" date="2020-08" db="EMBL/GenBank/DDBJ databases">
        <title>Sequencing the genomes of 1000 actinobacteria strains.</title>
        <authorList>
            <person name="Klenk H.-P."/>
        </authorList>
    </citation>
    <scope>NUCLEOTIDE SEQUENCE [LARGE SCALE GENOMIC DNA]</scope>
    <source>
        <strain evidence="1 2">DSM 41654</strain>
    </source>
</reference>
<dbReference type="Proteomes" id="UP000540506">
    <property type="component" value="Unassembled WGS sequence"/>
</dbReference>
<gene>
    <name evidence="1" type="ORF">FHR34_001180</name>
</gene>